<protein>
    <submittedName>
        <fullName evidence="1">Uncharacterized protein</fullName>
    </submittedName>
</protein>
<sequence>MYVMKRFFTEFISAETPNQDVCQEVVEAKSRNELFKSMRKRSDVGLLLRVEDRGEVNPNESCKH</sequence>
<geneLocation type="plasmid" evidence="1">
    <name>pAM65-52-2-350K</name>
</geneLocation>
<proteinExistence type="predicted"/>
<dbReference type="AlphaFoldDB" id="A0A161IRI2"/>
<reference evidence="1" key="1">
    <citation type="journal article" date="2017" name="Res. Microbiol.">
        <title>Comparative genomics of extrachromosomal elements in Bacillus thuringiensis subsp. israelensis.</title>
        <authorList>
            <person name="Bolotin A."/>
            <person name="Gillis A."/>
            <person name="Sanchis V."/>
            <person name="Nielsen-LeRoux C."/>
            <person name="Mahillon J."/>
            <person name="Lereclus D."/>
            <person name="Sorokin A."/>
        </authorList>
    </citation>
    <scope>NUCLEOTIDE SEQUENCE</scope>
    <source>
        <strain evidence="1">AM65-52</strain>
        <plasmid evidence="1">pAM65-52-2-350K</plasmid>
    </source>
</reference>
<gene>
    <name evidence="1" type="ORF">ATN07_30180</name>
</gene>
<organism evidence="1">
    <name type="scientific">Bacillus thuringiensis subsp. israelensis</name>
    <dbReference type="NCBI Taxonomy" id="1430"/>
    <lineage>
        <taxon>Bacteria</taxon>
        <taxon>Bacillati</taxon>
        <taxon>Bacillota</taxon>
        <taxon>Bacilli</taxon>
        <taxon>Bacillales</taxon>
        <taxon>Bacillaceae</taxon>
        <taxon>Bacillus</taxon>
        <taxon>Bacillus cereus group</taxon>
    </lineage>
</organism>
<dbReference type="EMBL" id="CP013277">
    <property type="protein sequence ID" value="AND27987.1"/>
    <property type="molecule type" value="Genomic_DNA"/>
</dbReference>
<keyword evidence="1" id="KW-0614">Plasmid</keyword>
<evidence type="ECO:0000313" key="1">
    <source>
        <dbReference type="EMBL" id="AND27987.1"/>
    </source>
</evidence>
<accession>A0A161IRI2</accession>
<name>A0A161IRI2_BACTI</name>